<organism evidence="5 6">
    <name type="scientific">Lapidilactobacillus achengensis</name>
    <dbReference type="NCBI Taxonomy" id="2486000"/>
    <lineage>
        <taxon>Bacteria</taxon>
        <taxon>Bacillati</taxon>
        <taxon>Bacillota</taxon>
        <taxon>Bacilli</taxon>
        <taxon>Lactobacillales</taxon>
        <taxon>Lactobacillaceae</taxon>
        <taxon>Lapidilactobacillus</taxon>
    </lineage>
</organism>
<dbReference type="Proteomes" id="UP001596310">
    <property type="component" value="Unassembled WGS sequence"/>
</dbReference>
<evidence type="ECO:0000256" key="2">
    <source>
        <dbReference type="ARBA" id="ARBA00022741"/>
    </source>
</evidence>
<keyword evidence="2" id="KW-0547">Nucleotide-binding</keyword>
<feature type="domain" description="ABC transporter" evidence="4">
    <location>
        <begin position="1"/>
        <end position="228"/>
    </location>
</feature>
<dbReference type="InterPro" id="IPR003439">
    <property type="entry name" value="ABC_transporter-like_ATP-bd"/>
</dbReference>
<dbReference type="Gene3D" id="3.40.50.300">
    <property type="entry name" value="P-loop containing nucleotide triphosphate hydrolases"/>
    <property type="match status" value="1"/>
</dbReference>
<dbReference type="EMBL" id="JBHSSM010000038">
    <property type="protein sequence ID" value="MFC6316374.1"/>
    <property type="molecule type" value="Genomic_DNA"/>
</dbReference>
<keyword evidence="6" id="KW-1185">Reference proteome</keyword>
<dbReference type="PANTHER" id="PTHR42939">
    <property type="entry name" value="ABC TRANSPORTER ATP-BINDING PROTEIN ALBC-RELATED"/>
    <property type="match status" value="1"/>
</dbReference>
<dbReference type="PROSITE" id="PS50893">
    <property type="entry name" value="ABC_TRANSPORTER_2"/>
    <property type="match status" value="1"/>
</dbReference>
<reference evidence="6" key="1">
    <citation type="journal article" date="2019" name="Int. J. Syst. Evol. Microbiol.">
        <title>The Global Catalogue of Microorganisms (GCM) 10K type strain sequencing project: providing services to taxonomists for standard genome sequencing and annotation.</title>
        <authorList>
            <consortium name="The Broad Institute Genomics Platform"/>
            <consortium name="The Broad Institute Genome Sequencing Center for Infectious Disease"/>
            <person name="Wu L."/>
            <person name="Ma J."/>
        </authorList>
    </citation>
    <scope>NUCLEOTIDE SEQUENCE [LARGE SCALE GENOMIC DNA]</scope>
    <source>
        <strain evidence="6">CCM 8897</strain>
    </source>
</reference>
<proteinExistence type="predicted"/>
<evidence type="ECO:0000256" key="1">
    <source>
        <dbReference type="ARBA" id="ARBA00022448"/>
    </source>
</evidence>
<dbReference type="SUPFAM" id="SSF52540">
    <property type="entry name" value="P-loop containing nucleoside triphosphate hydrolases"/>
    <property type="match status" value="1"/>
</dbReference>
<dbReference type="Pfam" id="PF00005">
    <property type="entry name" value="ABC_tran"/>
    <property type="match status" value="1"/>
</dbReference>
<comment type="caution">
    <text evidence="5">The sequence shown here is derived from an EMBL/GenBank/DDBJ whole genome shotgun (WGS) entry which is preliminary data.</text>
</comment>
<dbReference type="InterPro" id="IPR051782">
    <property type="entry name" value="ABC_Transporter_VariousFunc"/>
</dbReference>
<keyword evidence="1" id="KW-0813">Transport</keyword>
<evidence type="ECO:0000313" key="6">
    <source>
        <dbReference type="Proteomes" id="UP001596310"/>
    </source>
</evidence>
<keyword evidence="3 5" id="KW-0067">ATP-binding</keyword>
<evidence type="ECO:0000313" key="5">
    <source>
        <dbReference type="EMBL" id="MFC6316374.1"/>
    </source>
</evidence>
<dbReference type="InterPro" id="IPR027417">
    <property type="entry name" value="P-loop_NTPase"/>
</dbReference>
<dbReference type="GO" id="GO:0005524">
    <property type="term" value="F:ATP binding"/>
    <property type="evidence" value="ECO:0007669"/>
    <property type="project" value="UniProtKB-KW"/>
</dbReference>
<gene>
    <name evidence="5" type="ORF">ACFQHW_12465</name>
</gene>
<evidence type="ECO:0000256" key="3">
    <source>
        <dbReference type="ARBA" id="ARBA00022840"/>
    </source>
</evidence>
<dbReference type="RefSeq" id="WP_125600091.1">
    <property type="nucleotide sequence ID" value="NZ_JBHSSM010000038.1"/>
</dbReference>
<dbReference type="CDD" id="cd03230">
    <property type="entry name" value="ABC_DR_subfamily_A"/>
    <property type="match status" value="1"/>
</dbReference>
<dbReference type="InterPro" id="IPR003593">
    <property type="entry name" value="AAA+_ATPase"/>
</dbReference>
<dbReference type="SMART" id="SM00382">
    <property type="entry name" value="AAA"/>
    <property type="match status" value="1"/>
</dbReference>
<protein>
    <submittedName>
        <fullName evidence="5">ABC transporter ATP-binding protein</fullName>
    </submittedName>
</protein>
<name>A0ABW1UQY9_9LACO</name>
<sequence>MSSLTVTNLVKKYPTFQLNVTRLRLDPGKIYGLIGPNGAGKSTLIKSLLGICPIDQGQIRFFERPFSDHQRESLLQIGVVLGTTDYYREKRLVSLTKITRQFFPNWDQDCYLTLCRQFNLNEQQRVKELSTGMKVKYQLALALAHQAQLLILDEPTSGLDVVARRQLQTILRQLADSGISILLATHLSDDLERCADELIVLRQGQIIATDTLAHFSAVHSSTTTQTLDDMIVALEVPDNAH</sequence>
<dbReference type="PANTHER" id="PTHR42939:SF3">
    <property type="entry name" value="ABC TRANSPORTER ATP-BINDING COMPONENT"/>
    <property type="match status" value="1"/>
</dbReference>
<accession>A0ABW1UQY9</accession>
<evidence type="ECO:0000259" key="4">
    <source>
        <dbReference type="PROSITE" id="PS50893"/>
    </source>
</evidence>